<evidence type="ECO:0000256" key="12">
    <source>
        <dbReference type="ARBA" id="ARBA00033354"/>
    </source>
</evidence>
<evidence type="ECO:0000256" key="3">
    <source>
        <dbReference type="ARBA" id="ARBA00007487"/>
    </source>
</evidence>
<organism evidence="18 19">
    <name type="scientific">Rhizobium pisi</name>
    <dbReference type="NCBI Taxonomy" id="574561"/>
    <lineage>
        <taxon>Bacteria</taxon>
        <taxon>Pseudomonadati</taxon>
        <taxon>Pseudomonadota</taxon>
        <taxon>Alphaproteobacteria</taxon>
        <taxon>Hyphomicrobiales</taxon>
        <taxon>Rhizobiaceae</taxon>
        <taxon>Rhizobium/Agrobacterium group</taxon>
        <taxon>Rhizobium</taxon>
    </lineage>
</organism>
<dbReference type="Gene3D" id="1.20.1200.10">
    <property type="entry name" value="Cobalamin adenosyltransferase-like"/>
    <property type="match status" value="1"/>
</dbReference>
<dbReference type="EC" id="2.5.1.17" evidence="4 15"/>
<dbReference type="InterPro" id="IPR016030">
    <property type="entry name" value="CblAdoTrfase-like"/>
</dbReference>
<evidence type="ECO:0000313" key="19">
    <source>
        <dbReference type="Proteomes" id="UP000277279"/>
    </source>
</evidence>
<dbReference type="PANTHER" id="PTHR12213:SF0">
    <property type="entry name" value="CORRINOID ADENOSYLTRANSFERASE MMAB"/>
    <property type="match status" value="1"/>
</dbReference>
<keyword evidence="6" id="KW-0963">Cytoplasm</keyword>
<evidence type="ECO:0000313" key="18">
    <source>
        <dbReference type="EMBL" id="RSB60681.1"/>
    </source>
</evidence>
<comment type="catalytic activity">
    <reaction evidence="13 15">
        <text>2 cob(II)yrinate a,c diamide + reduced [electron-transfer flavoprotein] + 2 ATP = 2 adenosylcob(III)yrinate a,c-diamide + 2 triphosphate + oxidized [electron-transfer flavoprotein] + 3 H(+)</text>
        <dbReference type="Rhea" id="RHEA:11528"/>
        <dbReference type="Rhea" id="RHEA-COMP:10685"/>
        <dbReference type="Rhea" id="RHEA-COMP:10686"/>
        <dbReference type="ChEBI" id="CHEBI:15378"/>
        <dbReference type="ChEBI" id="CHEBI:18036"/>
        <dbReference type="ChEBI" id="CHEBI:30616"/>
        <dbReference type="ChEBI" id="CHEBI:57692"/>
        <dbReference type="ChEBI" id="CHEBI:58307"/>
        <dbReference type="ChEBI" id="CHEBI:58503"/>
        <dbReference type="ChEBI" id="CHEBI:58537"/>
        <dbReference type="EC" id="2.5.1.17"/>
    </reaction>
</comment>
<reference evidence="18 19" key="1">
    <citation type="submission" date="2018-11" db="EMBL/GenBank/DDBJ databases">
        <authorList>
            <person name="Huo Y."/>
        </authorList>
    </citation>
    <scope>NUCLEOTIDE SEQUENCE [LARGE SCALE GENOMIC DNA]</scope>
    <source>
        <strain evidence="18 19">DSM 30132</strain>
    </source>
</reference>
<evidence type="ECO:0000256" key="13">
    <source>
        <dbReference type="ARBA" id="ARBA00048555"/>
    </source>
</evidence>
<accession>A0A3R9BXM4</accession>
<evidence type="ECO:0000256" key="11">
    <source>
        <dbReference type="ARBA" id="ARBA00033334"/>
    </source>
</evidence>
<dbReference type="NCBIfam" id="TIGR00636">
    <property type="entry name" value="PduO_Nterm"/>
    <property type="match status" value="1"/>
</dbReference>
<dbReference type="OrthoDB" id="9778896at2"/>
<sequence length="192" mass="20885">MVKLNKIYTKTGDDGTTGLVSGPRRTKDDLRVEAYGTIDEANSAIGLARLHTTGLPELDAMLMLIQNDLFDLGADLATPDTGEQPAYEPLRIVETQVDRIERDIDQLNAGLEPLKSFILPGGSPAAAHLHLARTIARRAERLMVALGRADGEIVSEAAMKYVNRLSDFLFVAARYANDGGQADVLWVPGKNR</sequence>
<comment type="catalytic activity">
    <reaction evidence="14 15">
        <text>2 cob(II)alamin + reduced [electron-transfer flavoprotein] + 2 ATP = 2 adenosylcob(III)alamin + 2 triphosphate + oxidized [electron-transfer flavoprotein] + 3 H(+)</text>
        <dbReference type="Rhea" id="RHEA:28671"/>
        <dbReference type="Rhea" id="RHEA-COMP:10685"/>
        <dbReference type="Rhea" id="RHEA-COMP:10686"/>
        <dbReference type="ChEBI" id="CHEBI:15378"/>
        <dbReference type="ChEBI" id="CHEBI:16304"/>
        <dbReference type="ChEBI" id="CHEBI:18036"/>
        <dbReference type="ChEBI" id="CHEBI:18408"/>
        <dbReference type="ChEBI" id="CHEBI:30616"/>
        <dbReference type="ChEBI" id="CHEBI:57692"/>
        <dbReference type="ChEBI" id="CHEBI:58307"/>
        <dbReference type="EC" id="2.5.1.17"/>
    </reaction>
</comment>
<evidence type="ECO:0000256" key="2">
    <source>
        <dbReference type="ARBA" id="ARBA00005121"/>
    </source>
</evidence>
<comment type="similarity">
    <text evidence="3 15">Belongs to the Cob(I)alamin adenosyltransferase family.</text>
</comment>
<dbReference type="SUPFAM" id="SSF89028">
    <property type="entry name" value="Cobalamin adenosyltransferase-like"/>
    <property type="match status" value="1"/>
</dbReference>
<keyword evidence="9 15" id="KW-0067">ATP-binding</keyword>
<evidence type="ECO:0000256" key="6">
    <source>
        <dbReference type="ARBA" id="ARBA00022490"/>
    </source>
</evidence>
<dbReference type="EMBL" id="RJJT01000037">
    <property type="protein sequence ID" value="RSB60681.1"/>
    <property type="molecule type" value="Genomic_DNA"/>
</dbReference>
<comment type="pathway">
    <text evidence="2 15">Cofactor biosynthesis; adenosylcobalamin biosynthesis; adenosylcobalamin from cob(II)yrinate a,c-diamide: step 2/7.</text>
</comment>
<reference evidence="17 20" key="2">
    <citation type="submission" date="2020-08" db="EMBL/GenBank/DDBJ databases">
        <title>Genomic Encyclopedia of Type Strains, Phase III (KMG-III): the genomes of soil and plant-associated and newly described type strains.</title>
        <authorList>
            <person name="Whitman W."/>
        </authorList>
    </citation>
    <scope>NUCLEOTIDE SEQUENCE [LARGE SCALE GENOMIC DNA]</scope>
    <source>
        <strain evidence="17 20">CECT 4113</strain>
    </source>
</reference>
<evidence type="ECO:0000259" key="16">
    <source>
        <dbReference type="Pfam" id="PF01923"/>
    </source>
</evidence>
<dbReference type="GO" id="GO:0009236">
    <property type="term" value="P:cobalamin biosynthetic process"/>
    <property type="evidence" value="ECO:0007669"/>
    <property type="project" value="UniProtKB-UniRule"/>
</dbReference>
<dbReference type="InterPro" id="IPR036451">
    <property type="entry name" value="CblAdoTrfase-like_sf"/>
</dbReference>
<gene>
    <name evidence="18" type="ORF">EFD55_31485</name>
    <name evidence="17" type="ORF">FHS26_004999</name>
</gene>
<dbReference type="GO" id="GO:0005737">
    <property type="term" value="C:cytoplasm"/>
    <property type="evidence" value="ECO:0007669"/>
    <property type="project" value="UniProtKB-SubCell"/>
</dbReference>
<dbReference type="Proteomes" id="UP000277279">
    <property type="component" value="Unassembled WGS sequence"/>
</dbReference>
<dbReference type="PANTHER" id="PTHR12213">
    <property type="entry name" value="CORRINOID ADENOSYLTRANSFERASE"/>
    <property type="match status" value="1"/>
</dbReference>
<comment type="caution">
    <text evidence="18">The sequence shown here is derived from an EMBL/GenBank/DDBJ whole genome shotgun (WGS) entry which is preliminary data.</text>
</comment>
<evidence type="ECO:0000256" key="15">
    <source>
        <dbReference type="RuleBase" id="RU366026"/>
    </source>
</evidence>
<dbReference type="Proteomes" id="UP000518315">
    <property type="component" value="Unassembled WGS sequence"/>
</dbReference>
<evidence type="ECO:0000256" key="1">
    <source>
        <dbReference type="ARBA" id="ARBA00004496"/>
    </source>
</evidence>
<keyword evidence="20" id="KW-1185">Reference proteome</keyword>
<keyword evidence="15" id="KW-0169">Cobalamin biosynthesis</keyword>
<dbReference type="FunFam" id="1.20.1200.10:FF:000003">
    <property type="entry name" value="ATP:cob(I)alamin adenosyltransferase"/>
    <property type="match status" value="1"/>
</dbReference>
<keyword evidence="8 15" id="KW-0547">Nucleotide-binding</keyword>
<dbReference type="RefSeq" id="WP_125850808.1">
    <property type="nucleotide sequence ID" value="NZ_JACHXH010000020.1"/>
</dbReference>
<evidence type="ECO:0000256" key="9">
    <source>
        <dbReference type="ARBA" id="ARBA00022840"/>
    </source>
</evidence>
<evidence type="ECO:0000256" key="14">
    <source>
        <dbReference type="ARBA" id="ARBA00048692"/>
    </source>
</evidence>
<dbReference type="GO" id="GO:0005524">
    <property type="term" value="F:ATP binding"/>
    <property type="evidence" value="ECO:0007669"/>
    <property type="project" value="UniProtKB-UniRule"/>
</dbReference>
<dbReference type="UniPathway" id="UPA00148">
    <property type="reaction ID" value="UER00233"/>
</dbReference>
<evidence type="ECO:0000313" key="17">
    <source>
        <dbReference type="EMBL" id="MBB3137240.1"/>
    </source>
</evidence>
<evidence type="ECO:0000256" key="4">
    <source>
        <dbReference type="ARBA" id="ARBA00012454"/>
    </source>
</evidence>
<comment type="subcellular location">
    <subcellularLocation>
        <location evidence="1">Cytoplasm</location>
    </subcellularLocation>
</comment>
<dbReference type="Pfam" id="PF01923">
    <property type="entry name" value="Cob_adeno_trans"/>
    <property type="match status" value="1"/>
</dbReference>
<name>A0A3R9BXM4_9HYPH</name>
<feature type="domain" description="Cobalamin adenosyltransferase-like" evidence="16">
    <location>
        <begin position="7"/>
        <end position="176"/>
    </location>
</feature>
<evidence type="ECO:0000256" key="7">
    <source>
        <dbReference type="ARBA" id="ARBA00022679"/>
    </source>
</evidence>
<evidence type="ECO:0000313" key="20">
    <source>
        <dbReference type="Proteomes" id="UP000518315"/>
    </source>
</evidence>
<evidence type="ECO:0000256" key="5">
    <source>
        <dbReference type="ARBA" id="ARBA00020963"/>
    </source>
</evidence>
<evidence type="ECO:0000256" key="10">
    <source>
        <dbReference type="ARBA" id="ARBA00031529"/>
    </source>
</evidence>
<dbReference type="EMBL" id="JACHXH010000020">
    <property type="protein sequence ID" value="MBB3137240.1"/>
    <property type="molecule type" value="Genomic_DNA"/>
</dbReference>
<protein>
    <recommendedName>
        <fullName evidence="5 15">Corrinoid adenosyltransferase</fullName>
        <ecNumber evidence="4 15">2.5.1.17</ecNumber>
    </recommendedName>
    <alternativeName>
        <fullName evidence="10 15">Cob(II)alamin adenosyltransferase</fullName>
    </alternativeName>
    <alternativeName>
        <fullName evidence="12 15">Cob(II)yrinic acid a,c-diamide adenosyltransferase</fullName>
    </alternativeName>
    <alternativeName>
        <fullName evidence="11 15">Cobinamide/cobalamin adenosyltransferase</fullName>
    </alternativeName>
</protein>
<evidence type="ECO:0000256" key="8">
    <source>
        <dbReference type="ARBA" id="ARBA00022741"/>
    </source>
</evidence>
<keyword evidence="7 15" id="KW-0808">Transferase</keyword>
<dbReference type="GO" id="GO:0008817">
    <property type="term" value="F:corrinoid adenosyltransferase activity"/>
    <property type="evidence" value="ECO:0007669"/>
    <property type="project" value="UniProtKB-UniRule"/>
</dbReference>
<proteinExistence type="inferred from homology"/>
<dbReference type="InterPro" id="IPR029499">
    <property type="entry name" value="PduO-typ"/>
</dbReference>
<dbReference type="AlphaFoldDB" id="A0A3R9BXM4"/>